<keyword evidence="4" id="KW-0249">Electron transport</keyword>
<gene>
    <name evidence="14" type="ORF">N7476_006215</name>
</gene>
<name>A0A9W9PZX4_9EURO</name>
<reference evidence="14" key="2">
    <citation type="journal article" date="2023" name="IMA Fungus">
        <title>Comparative genomic study of the Penicillium genus elucidates a diverse pangenome and 15 lateral gene transfer events.</title>
        <authorList>
            <person name="Petersen C."/>
            <person name="Sorensen T."/>
            <person name="Nielsen M.R."/>
            <person name="Sondergaard T.E."/>
            <person name="Sorensen J.L."/>
            <person name="Fitzpatrick D.A."/>
            <person name="Frisvad J.C."/>
            <person name="Nielsen K.L."/>
        </authorList>
    </citation>
    <scope>NUCLEOTIDE SEQUENCE</scope>
    <source>
        <strain evidence="14">IBT 21472</strain>
    </source>
</reference>
<keyword evidence="15" id="KW-1185">Reference proteome</keyword>
<feature type="compositionally biased region" description="Low complexity" evidence="9">
    <location>
        <begin position="547"/>
        <end position="564"/>
    </location>
</feature>
<dbReference type="Pfam" id="PF08030">
    <property type="entry name" value="NAD_binding_6"/>
    <property type="match status" value="1"/>
</dbReference>
<dbReference type="PANTHER" id="PTHR32361">
    <property type="entry name" value="FERRIC/CUPRIC REDUCTASE TRANSMEMBRANE COMPONENT"/>
    <property type="match status" value="1"/>
</dbReference>
<organism evidence="14 15">
    <name type="scientific">Penicillium atrosanguineum</name>
    <dbReference type="NCBI Taxonomy" id="1132637"/>
    <lineage>
        <taxon>Eukaryota</taxon>
        <taxon>Fungi</taxon>
        <taxon>Dikarya</taxon>
        <taxon>Ascomycota</taxon>
        <taxon>Pezizomycotina</taxon>
        <taxon>Eurotiomycetes</taxon>
        <taxon>Eurotiomycetidae</taxon>
        <taxon>Eurotiales</taxon>
        <taxon>Aspergillaceae</taxon>
        <taxon>Penicillium</taxon>
    </lineage>
</organism>
<comment type="caution">
    <text evidence="14">The sequence shown here is derived from an EMBL/GenBank/DDBJ whole genome shotgun (WGS) entry which is preliminary data.</text>
</comment>
<keyword evidence="8 10" id="KW-0472">Membrane</keyword>
<dbReference type="Proteomes" id="UP001147746">
    <property type="component" value="Unassembled WGS sequence"/>
</dbReference>
<feature type="domain" description="Ferric oxidoreductase" evidence="11">
    <location>
        <begin position="173"/>
        <end position="295"/>
    </location>
</feature>
<evidence type="ECO:0000256" key="3">
    <source>
        <dbReference type="ARBA" id="ARBA00022692"/>
    </source>
</evidence>
<protein>
    <recommendedName>
        <fullName evidence="16">FAD-binding FR-type domain-containing protein</fullName>
    </recommendedName>
</protein>
<dbReference type="CDD" id="cd06186">
    <property type="entry name" value="NOX_Duox_like_FAD_NADP"/>
    <property type="match status" value="1"/>
</dbReference>
<dbReference type="InterPro" id="IPR013112">
    <property type="entry name" value="FAD-bd_8"/>
</dbReference>
<feature type="domain" description="FAD-binding 8" evidence="12">
    <location>
        <begin position="355"/>
        <end position="421"/>
    </location>
</feature>
<evidence type="ECO:0000256" key="6">
    <source>
        <dbReference type="ARBA" id="ARBA00023002"/>
    </source>
</evidence>
<dbReference type="OrthoDB" id="167398at2759"/>
<dbReference type="GO" id="GO:0006826">
    <property type="term" value="P:iron ion transport"/>
    <property type="evidence" value="ECO:0007669"/>
    <property type="project" value="TreeGrafter"/>
</dbReference>
<keyword evidence="5 10" id="KW-1133">Transmembrane helix</keyword>
<dbReference type="Pfam" id="PF08022">
    <property type="entry name" value="FAD_binding_8"/>
    <property type="match status" value="1"/>
</dbReference>
<dbReference type="AlphaFoldDB" id="A0A9W9PZX4"/>
<dbReference type="SFLD" id="SFLDS00052">
    <property type="entry name" value="Ferric_Reductase_Domain"/>
    <property type="match status" value="1"/>
</dbReference>
<evidence type="ECO:0000256" key="5">
    <source>
        <dbReference type="ARBA" id="ARBA00022989"/>
    </source>
</evidence>
<evidence type="ECO:0000259" key="13">
    <source>
        <dbReference type="Pfam" id="PF08030"/>
    </source>
</evidence>
<dbReference type="InterPro" id="IPR013121">
    <property type="entry name" value="Fe_red_NAD-bd_6"/>
</dbReference>
<evidence type="ECO:0000313" key="15">
    <source>
        <dbReference type="Proteomes" id="UP001147746"/>
    </source>
</evidence>
<feature type="compositionally biased region" description="Basic and acidic residues" evidence="9">
    <location>
        <begin position="566"/>
        <end position="579"/>
    </location>
</feature>
<feature type="transmembrane region" description="Helical" evidence="10">
    <location>
        <begin position="249"/>
        <end position="271"/>
    </location>
</feature>
<evidence type="ECO:0000256" key="4">
    <source>
        <dbReference type="ARBA" id="ARBA00022982"/>
    </source>
</evidence>
<keyword evidence="3 10" id="KW-0812">Transmembrane</keyword>
<evidence type="ECO:0000259" key="11">
    <source>
        <dbReference type="Pfam" id="PF01794"/>
    </source>
</evidence>
<proteinExistence type="predicted"/>
<dbReference type="SUPFAM" id="SSF52343">
    <property type="entry name" value="Ferredoxin reductase-like, C-terminal NADP-linked domain"/>
    <property type="match status" value="1"/>
</dbReference>
<dbReference type="GO" id="GO:0015677">
    <property type="term" value="P:copper ion import"/>
    <property type="evidence" value="ECO:0007669"/>
    <property type="project" value="TreeGrafter"/>
</dbReference>
<feature type="transmembrane region" description="Helical" evidence="10">
    <location>
        <begin position="283"/>
        <end position="299"/>
    </location>
</feature>
<dbReference type="GO" id="GO:0000293">
    <property type="term" value="F:ferric-chelate reductase activity"/>
    <property type="evidence" value="ECO:0007669"/>
    <property type="project" value="UniProtKB-ARBA"/>
</dbReference>
<evidence type="ECO:0000259" key="12">
    <source>
        <dbReference type="Pfam" id="PF08022"/>
    </source>
</evidence>
<evidence type="ECO:0000256" key="8">
    <source>
        <dbReference type="ARBA" id="ARBA00023136"/>
    </source>
</evidence>
<feature type="domain" description="Ferric reductase NAD binding" evidence="13">
    <location>
        <begin position="451"/>
        <end position="617"/>
    </location>
</feature>
<feature type="transmembrane region" description="Helical" evidence="10">
    <location>
        <begin position="125"/>
        <end position="148"/>
    </location>
</feature>
<reference evidence="14" key="1">
    <citation type="submission" date="2022-12" db="EMBL/GenBank/DDBJ databases">
        <authorList>
            <person name="Petersen C."/>
        </authorList>
    </citation>
    <scope>NUCLEOTIDE SEQUENCE</scope>
    <source>
        <strain evidence="14">IBT 21472</strain>
    </source>
</reference>
<accession>A0A9W9PZX4</accession>
<feature type="region of interest" description="Disordered" evidence="9">
    <location>
        <begin position="542"/>
        <end position="579"/>
    </location>
</feature>
<dbReference type="InterPro" id="IPR051410">
    <property type="entry name" value="Ferric/Cupric_Reductase"/>
</dbReference>
<dbReference type="GO" id="GO:0006879">
    <property type="term" value="P:intracellular iron ion homeostasis"/>
    <property type="evidence" value="ECO:0007669"/>
    <property type="project" value="TreeGrafter"/>
</dbReference>
<evidence type="ECO:0000256" key="2">
    <source>
        <dbReference type="ARBA" id="ARBA00022448"/>
    </source>
</evidence>
<feature type="transmembrane region" description="Helical" evidence="10">
    <location>
        <begin position="168"/>
        <end position="189"/>
    </location>
</feature>
<evidence type="ECO:0000256" key="1">
    <source>
        <dbReference type="ARBA" id="ARBA00004141"/>
    </source>
</evidence>
<dbReference type="GO" id="GO:0005886">
    <property type="term" value="C:plasma membrane"/>
    <property type="evidence" value="ECO:0007669"/>
    <property type="project" value="TreeGrafter"/>
</dbReference>
<feature type="transmembrane region" description="Helical" evidence="10">
    <location>
        <begin position="52"/>
        <end position="73"/>
    </location>
</feature>
<dbReference type="PANTHER" id="PTHR32361:SF3">
    <property type="entry name" value="REDUCTASE, PUTATIVE (AFU_ORTHOLOGUE AFUA_6G13750)-RELATED"/>
    <property type="match status" value="1"/>
</dbReference>
<sequence length="645" mass="71638">MSSKLDARHIQNLSAAATLELHWGYAERALPCTNNAGSCAYLDAVYSAHDLGMMYTGIIWSTISGVLLIWAFLRRFGHPTTSPAPALSRSSGIERGRRAFAAFIRQYCLPDAPRMIFGRTTRLQVLVLAALAGYLLIFSFVGIVYNTWVTPVSGMDGVYNTRSSIGPWGDRIGVFAYALLPLSIMLSSRESLLSMITGLPYQSFNFLHRWLGYIIFVQSSLHTIMWCIVELRLYQPQPSVGVEFITQTYIVWGIVAMILLILLFALSTPWGIRMTGYETFRKAHYVLAMVFIGACWGHWEQLKCFLLPSLIFWFLDRAARLFRTALLHYKPDEAGTLGFKTVDATITRYGDAENLDVIRLDMDNIQEPWATGQHYYLCFTQGSIWQSHPFTPLNAPVVVKGKVKHSYILRAKKGETRKIIDLAATGVSSTPIILTGAYGENITESLRPDANIICIAGGTGITYVLPVLLELAQQSPSPDRKMELIWAIRHTSNKEWISEELGILQRAQKALNLKIRIFATRDSSEDSPYDTKEAVNISVFNEKDAGQDSQNSSSESQSCGCENEAPVEKLGGKSEKGNSHPDLHKLIPGFLNEVVRGPTTVFVSGPGGMISDARGIVASCSSGSKVWGGQDRFDVSLVCDDRLEW</sequence>
<dbReference type="SFLD" id="SFLDG01168">
    <property type="entry name" value="Ferric_reductase_subgroup_(FRE"/>
    <property type="match status" value="1"/>
</dbReference>
<evidence type="ECO:0008006" key="16">
    <source>
        <dbReference type="Google" id="ProtNLM"/>
    </source>
</evidence>
<evidence type="ECO:0000313" key="14">
    <source>
        <dbReference type="EMBL" id="KAJ5315908.1"/>
    </source>
</evidence>
<dbReference type="Pfam" id="PF01794">
    <property type="entry name" value="Ferric_reduct"/>
    <property type="match status" value="1"/>
</dbReference>
<dbReference type="EMBL" id="JAPZBO010000005">
    <property type="protein sequence ID" value="KAJ5315908.1"/>
    <property type="molecule type" value="Genomic_DNA"/>
</dbReference>
<dbReference type="Gene3D" id="3.40.50.80">
    <property type="entry name" value="Nucleotide-binding domain of ferredoxin-NADP reductase (FNR) module"/>
    <property type="match status" value="1"/>
</dbReference>
<evidence type="ECO:0000256" key="9">
    <source>
        <dbReference type="SAM" id="MobiDB-lite"/>
    </source>
</evidence>
<evidence type="ECO:0000256" key="7">
    <source>
        <dbReference type="ARBA" id="ARBA00023065"/>
    </source>
</evidence>
<dbReference type="InterPro" id="IPR013130">
    <property type="entry name" value="Fe3_Rdtase_TM_dom"/>
</dbReference>
<feature type="transmembrane region" description="Helical" evidence="10">
    <location>
        <begin position="210"/>
        <end position="229"/>
    </location>
</feature>
<evidence type="ECO:0000256" key="10">
    <source>
        <dbReference type="SAM" id="Phobius"/>
    </source>
</evidence>
<keyword evidence="7" id="KW-0406">Ion transport</keyword>
<comment type="subcellular location">
    <subcellularLocation>
        <location evidence="1">Membrane</location>
        <topology evidence="1">Multi-pass membrane protein</topology>
    </subcellularLocation>
</comment>
<keyword evidence="6" id="KW-0560">Oxidoreductase</keyword>
<dbReference type="InterPro" id="IPR039261">
    <property type="entry name" value="FNR_nucleotide-bd"/>
</dbReference>
<keyword evidence="2" id="KW-0813">Transport</keyword>